<evidence type="ECO:0000256" key="2">
    <source>
        <dbReference type="ARBA" id="ARBA00022490"/>
    </source>
</evidence>
<dbReference type="Proteomes" id="UP000190626">
    <property type="component" value="Unassembled WGS sequence"/>
</dbReference>
<dbReference type="Pfam" id="PF00072">
    <property type="entry name" value="Response_reg"/>
    <property type="match status" value="1"/>
</dbReference>
<feature type="modified residue" description="4-aspartylphosphate" evidence="8">
    <location>
        <position position="54"/>
    </location>
</feature>
<evidence type="ECO:0000259" key="10">
    <source>
        <dbReference type="PROSITE" id="PS50110"/>
    </source>
</evidence>
<keyword evidence="2" id="KW-0963">Cytoplasm</keyword>
<dbReference type="GO" id="GO:0003700">
    <property type="term" value="F:DNA-binding transcription factor activity"/>
    <property type="evidence" value="ECO:0007669"/>
    <property type="project" value="InterPro"/>
</dbReference>
<evidence type="ECO:0000256" key="8">
    <source>
        <dbReference type="PROSITE-ProRule" id="PRU00169"/>
    </source>
</evidence>
<keyword evidence="6" id="KW-0238">DNA-binding</keyword>
<evidence type="ECO:0008006" key="13">
    <source>
        <dbReference type="Google" id="ProtNLM"/>
    </source>
</evidence>
<dbReference type="Pfam" id="PF12833">
    <property type="entry name" value="HTH_18"/>
    <property type="match status" value="1"/>
</dbReference>
<dbReference type="InterPro" id="IPR011006">
    <property type="entry name" value="CheY-like_superfamily"/>
</dbReference>
<dbReference type="SUPFAM" id="SSF52172">
    <property type="entry name" value="CheY-like"/>
    <property type="match status" value="1"/>
</dbReference>
<proteinExistence type="predicted"/>
<accession>A0A1V4HKF6</accession>
<dbReference type="AlphaFoldDB" id="A0A1V4HKF6"/>
<dbReference type="GO" id="GO:0005737">
    <property type="term" value="C:cytoplasm"/>
    <property type="evidence" value="ECO:0007669"/>
    <property type="project" value="UniProtKB-SubCell"/>
</dbReference>
<dbReference type="STRING" id="1469647.BC351_04260"/>
<feature type="domain" description="HTH araC/xylS-type" evidence="9">
    <location>
        <begin position="420"/>
        <end position="516"/>
    </location>
</feature>
<evidence type="ECO:0000256" key="1">
    <source>
        <dbReference type="ARBA" id="ARBA00004496"/>
    </source>
</evidence>
<evidence type="ECO:0000313" key="11">
    <source>
        <dbReference type="EMBL" id="OPH57732.1"/>
    </source>
</evidence>
<dbReference type="PROSITE" id="PS50110">
    <property type="entry name" value="RESPONSE_REGULATORY"/>
    <property type="match status" value="1"/>
</dbReference>
<dbReference type="RefSeq" id="WP_158082093.1">
    <property type="nucleotide sequence ID" value="NZ_MBTG01000012.1"/>
</dbReference>
<dbReference type="InterPro" id="IPR020449">
    <property type="entry name" value="Tscrpt_reg_AraC-type_HTH"/>
</dbReference>
<dbReference type="CDD" id="cd17536">
    <property type="entry name" value="REC_YesN-like"/>
    <property type="match status" value="1"/>
</dbReference>
<reference evidence="12" key="1">
    <citation type="submission" date="2016-07" db="EMBL/GenBank/DDBJ databases">
        <authorList>
            <person name="Florea S."/>
            <person name="Webb J.S."/>
            <person name="Jaromczyk J."/>
            <person name="Schardl C.L."/>
        </authorList>
    </citation>
    <scope>NUCLEOTIDE SEQUENCE [LARGE SCALE GENOMIC DNA]</scope>
    <source>
        <strain evidence="12">CY1</strain>
    </source>
</reference>
<name>A0A1V4HKF6_9BACL</name>
<dbReference type="OrthoDB" id="9804543at2"/>
<dbReference type="GO" id="GO:0000160">
    <property type="term" value="P:phosphorelay signal transduction system"/>
    <property type="evidence" value="ECO:0007669"/>
    <property type="project" value="UniProtKB-KW"/>
</dbReference>
<dbReference type="PROSITE" id="PS01124">
    <property type="entry name" value="HTH_ARAC_FAMILY_2"/>
    <property type="match status" value="1"/>
</dbReference>
<keyword evidence="4" id="KW-0902">Two-component regulatory system</keyword>
<sequence>MKVMIVEDEVLVRLGLKKAVPWSTLGMELVCEASDGSEAYEMFVRHLPDIVLVDIELPKMDGLRFIQFAKKHREDTKFIILTCQQDIKYARSAIQLQVTDFLLKSTLDMKELCDILQNISVELLLKRHAGSESDSADVGKAQRKKRFLQSWLDGVLPKSQPERSDVQLQEFASLLQAANYQSWVIQPERHTPAMGVWPSSDTDLEQLAIQHLGSRYLGAVEDAAKCKLHLIIAGNPPASEAQRWKEAMQDRLGITITIAISSTFDDPYDWRVYALQAAELLQLDFYHHSGGIVRESDRLIRDTLTEPIQKMKKDIYERIGALQFADINPQFEALCKALIEPPFLHPHIVKNMMTEMLFRLWSACEEITTASISTNHQLVDRIYAASRLEELSELMLEEVHSAEKAVADCYAQDDKSKLILLIKQYIKSNMHREFSLQDIADTFHMNNSHLSRMFKEVTDSSFTDYVLYEKTEAAMALMKSGLPLTLISEKLGYQNLSSFTRMFKKVRGVSPSRYQD</sequence>
<dbReference type="SMART" id="SM00342">
    <property type="entry name" value="HTH_ARAC"/>
    <property type="match status" value="1"/>
</dbReference>
<feature type="domain" description="Response regulatory" evidence="10">
    <location>
        <begin position="2"/>
        <end position="119"/>
    </location>
</feature>
<comment type="caution">
    <text evidence="11">The sequence shown here is derived from an EMBL/GenBank/DDBJ whole genome shotgun (WGS) entry which is preliminary data.</text>
</comment>
<evidence type="ECO:0000313" key="12">
    <source>
        <dbReference type="Proteomes" id="UP000190626"/>
    </source>
</evidence>
<dbReference type="SMART" id="SM00448">
    <property type="entry name" value="REC"/>
    <property type="match status" value="1"/>
</dbReference>
<evidence type="ECO:0000256" key="5">
    <source>
        <dbReference type="ARBA" id="ARBA00023015"/>
    </source>
</evidence>
<dbReference type="PRINTS" id="PR00032">
    <property type="entry name" value="HTHARAC"/>
</dbReference>
<dbReference type="Gene3D" id="3.40.50.2300">
    <property type="match status" value="1"/>
</dbReference>
<dbReference type="InterPro" id="IPR009057">
    <property type="entry name" value="Homeodomain-like_sf"/>
</dbReference>
<comment type="subcellular location">
    <subcellularLocation>
        <location evidence="1">Cytoplasm</location>
    </subcellularLocation>
</comment>
<dbReference type="EMBL" id="MBTG01000012">
    <property type="protein sequence ID" value="OPH57732.1"/>
    <property type="molecule type" value="Genomic_DNA"/>
</dbReference>
<dbReference type="PANTHER" id="PTHR42713:SF3">
    <property type="entry name" value="TRANSCRIPTIONAL REGULATORY PROTEIN HPTR"/>
    <property type="match status" value="1"/>
</dbReference>
<protein>
    <recommendedName>
        <fullName evidence="13">DNA-binding response regulator</fullName>
    </recommendedName>
</protein>
<dbReference type="Gene3D" id="1.10.10.60">
    <property type="entry name" value="Homeodomain-like"/>
    <property type="match status" value="2"/>
</dbReference>
<dbReference type="GO" id="GO:0043565">
    <property type="term" value="F:sequence-specific DNA binding"/>
    <property type="evidence" value="ECO:0007669"/>
    <property type="project" value="InterPro"/>
</dbReference>
<evidence type="ECO:0000256" key="4">
    <source>
        <dbReference type="ARBA" id="ARBA00023012"/>
    </source>
</evidence>
<dbReference type="InterPro" id="IPR001789">
    <property type="entry name" value="Sig_transdc_resp-reg_receiver"/>
</dbReference>
<evidence type="ECO:0000256" key="7">
    <source>
        <dbReference type="ARBA" id="ARBA00023163"/>
    </source>
</evidence>
<keyword evidence="3 8" id="KW-0597">Phosphoprotein</keyword>
<keyword evidence="12" id="KW-1185">Reference proteome</keyword>
<keyword evidence="5" id="KW-0805">Transcription regulation</keyword>
<keyword evidence="7" id="KW-0804">Transcription</keyword>
<dbReference type="InterPro" id="IPR051552">
    <property type="entry name" value="HptR"/>
</dbReference>
<evidence type="ECO:0000259" key="9">
    <source>
        <dbReference type="PROSITE" id="PS01124"/>
    </source>
</evidence>
<gene>
    <name evidence="11" type="ORF">BC351_04260</name>
</gene>
<evidence type="ECO:0000256" key="3">
    <source>
        <dbReference type="ARBA" id="ARBA00022553"/>
    </source>
</evidence>
<dbReference type="SUPFAM" id="SSF46689">
    <property type="entry name" value="Homeodomain-like"/>
    <property type="match status" value="2"/>
</dbReference>
<dbReference type="PANTHER" id="PTHR42713">
    <property type="entry name" value="HISTIDINE KINASE-RELATED"/>
    <property type="match status" value="1"/>
</dbReference>
<organism evidence="11 12">
    <name type="scientific">Paenibacillus ferrarius</name>
    <dbReference type="NCBI Taxonomy" id="1469647"/>
    <lineage>
        <taxon>Bacteria</taxon>
        <taxon>Bacillati</taxon>
        <taxon>Bacillota</taxon>
        <taxon>Bacilli</taxon>
        <taxon>Bacillales</taxon>
        <taxon>Paenibacillaceae</taxon>
        <taxon>Paenibacillus</taxon>
    </lineage>
</organism>
<evidence type="ECO:0000256" key="6">
    <source>
        <dbReference type="ARBA" id="ARBA00023125"/>
    </source>
</evidence>
<dbReference type="InterPro" id="IPR018060">
    <property type="entry name" value="HTH_AraC"/>
</dbReference>